<dbReference type="AlphaFoldDB" id="A0A402A160"/>
<gene>
    <name evidence="4" type="ORF">KTT_27220</name>
</gene>
<evidence type="ECO:0000256" key="1">
    <source>
        <dbReference type="SAM" id="MobiDB-lite"/>
    </source>
</evidence>
<keyword evidence="5" id="KW-1185">Reference proteome</keyword>
<dbReference type="Pfam" id="PF13451">
    <property type="entry name" value="zf_Tbcl"/>
    <property type="match status" value="1"/>
</dbReference>
<organism evidence="4 5">
    <name type="scientific">Tengunoibacter tsumagoiensis</name>
    <dbReference type="NCBI Taxonomy" id="2014871"/>
    <lineage>
        <taxon>Bacteria</taxon>
        <taxon>Bacillati</taxon>
        <taxon>Chloroflexota</taxon>
        <taxon>Ktedonobacteria</taxon>
        <taxon>Ktedonobacterales</taxon>
        <taxon>Dictyobacteraceae</taxon>
        <taxon>Tengunoibacter</taxon>
    </lineage>
</organism>
<reference evidence="5" key="1">
    <citation type="submission" date="2018-12" db="EMBL/GenBank/DDBJ databases">
        <title>Tengunoibacter tsumagoiensis gen. nov., sp. nov., Dictyobacter kobayashii sp. nov., D. alpinus sp. nov., and D. joshuensis sp. nov. and description of Dictyobacteraceae fam. nov. within the order Ktedonobacterales isolated from Tengu-no-mugimeshi.</title>
        <authorList>
            <person name="Wang C.M."/>
            <person name="Zheng Y."/>
            <person name="Sakai Y."/>
            <person name="Toyoda A."/>
            <person name="Minakuchi Y."/>
            <person name="Abe K."/>
            <person name="Yokota A."/>
            <person name="Yabe S."/>
        </authorList>
    </citation>
    <scope>NUCLEOTIDE SEQUENCE [LARGE SCALE GENOMIC DNA]</scope>
    <source>
        <strain evidence="5">Uno3</strain>
    </source>
</reference>
<dbReference type="InterPro" id="IPR026363">
    <property type="entry name" value="CxxC-x17-CxxC_dom"/>
</dbReference>
<evidence type="ECO:0000259" key="3">
    <source>
        <dbReference type="Pfam" id="PF23477"/>
    </source>
</evidence>
<name>A0A402A160_9CHLR</name>
<accession>A0A402A160</accession>
<feature type="region of interest" description="Disordered" evidence="1">
    <location>
        <begin position="45"/>
        <end position="67"/>
    </location>
</feature>
<evidence type="ECO:0000313" key="4">
    <source>
        <dbReference type="EMBL" id="GCE12863.1"/>
    </source>
</evidence>
<dbReference type="Pfam" id="PF23477">
    <property type="entry name" value="zf_Tbcl_2"/>
    <property type="match status" value="1"/>
</dbReference>
<proteinExistence type="predicted"/>
<sequence>MSYVDETLYCRDCNQEFTFTAGEQEFYASRGLTNKPARCPSCRAARKQANGQGGGSYNGGGRSGGSREPRQLYTVTCASCGNEAQVPFQPRDDRPVYCSSCFQSQDSGRGNSRRSSSRW</sequence>
<evidence type="ECO:0000313" key="5">
    <source>
        <dbReference type="Proteomes" id="UP000287352"/>
    </source>
</evidence>
<comment type="caution">
    <text evidence="4">The sequence shown here is derived from an EMBL/GenBank/DDBJ whole genome shotgun (WGS) entry which is preliminary data.</text>
</comment>
<feature type="region of interest" description="Disordered" evidence="1">
    <location>
        <begin position="100"/>
        <end position="119"/>
    </location>
</feature>
<dbReference type="Proteomes" id="UP000287352">
    <property type="component" value="Unassembled WGS sequence"/>
</dbReference>
<protein>
    <submittedName>
        <fullName evidence="4">Zinc-binding protein</fullName>
    </submittedName>
</protein>
<dbReference type="OrthoDB" id="5505402at2"/>
<dbReference type="EMBL" id="BIFR01000001">
    <property type="protein sequence ID" value="GCE12863.1"/>
    <property type="molecule type" value="Genomic_DNA"/>
</dbReference>
<evidence type="ECO:0000259" key="2">
    <source>
        <dbReference type="Pfam" id="PF13451"/>
    </source>
</evidence>
<dbReference type="InterPro" id="IPR025306">
    <property type="entry name" value="Zn-bnd_dom_prob"/>
</dbReference>
<feature type="domain" description="Probable zinc-binding" evidence="2">
    <location>
        <begin position="5"/>
        <end position="50"/>
    </location>
</feature>
<feature type="domain" description="CxxC-x17-CxxC" evidence="3">
    <location>
        <begin position="70"/>
        <end position="105"/>
    </location>
</feature>
<dbReference type="NCBIfam" id="TIGR04272">
    <property type="entry name" value="cxxc_cxxc_Mbark"/>
    <property type="match status" value="1"/>
</dbReference>
<dbReference type="RefSeq" id="WP_126580445.1">
    <property type="nucleotide sequence ID" value="NZ_BIFR01000001.1"/>
</dbReference>
<feature type="compositionally biased region" description="Gly residues" evidence="1">
    <location>
        <begin position="51"/>
        <end position="64"/>
    </location>
</feature>